<dbReference type="Gene3D" id="3.30.70.2970">
    <property type="entry name" value="Protein of unknown function (DUF541), domain 2"/>
    <property type="match status" value="1"/>
</dbReference>
<keyword evidence="1" id="KW-0732">Signal</keyword>
<evidence type="ECO:0000256" key="1">
    <source>
        <dbReference type="SAM" id="SignalP"/>
    </source>
</evidence>
<evidence type="ECO:0000313" key="3">
    <source>
        <dbReference type="Proteomes" id="UP000431269"/>
    </source>
</evidence>
<sequence length="280" mass="29704">MMRTILAAAISVSALSPAFAQEATFERPYWLDRSVIEAIGRAQIDVPADTASFSVTFREVDDSSRDAMFAASDRARLAAAAIRSRGGDGVRITSSADVEAIHEEYRNREGERLSSERADQVENYAVSVTLSVVVNDVARAANVRAAAMAVGPEETSDLSYTLDENAPSRLRAYRAAVQDAAARARVAAEASGASLGGLLVLQDGQGPCLGRWQSGAARDRGGSVQNAPTAVYEGGDEIVVTGTRARELRLTSEDIARMQLPEDVPPLELTAQVCAVYAVG</sequence>
<keyword evidence="3" id="KW-1185">Reference proteome</keyword>
<dbReference type="Gene3D" id="3.30.110.170">
    <property type="entry name" value="Protein of unknown function (DUF541), domain 1"/>
    <property type="match status" value="1"/>
</dbReference>
<reference evidence="3" key="1">
    <citation type="submission" date="2019-12" db="EMBL/GenBank/DDBJ databases">
        <title>Complete genome of Terracaulis silvestris 0127_4.</title>
        <authorList>
            <person name="Vieira S."/>
            <person name="Riedel T."/>
            <person name="Sproer C."/>
            <person name="Pascual J."/>
            <person name="Boedeker C."/>
            <person name="Overmann J."/>
        </authorList>
    </citation>
    <scope>NUCLEOTIDE SEQUENCE [LARGE SCALE GENOMIC DNA]</scope>
    <source>
        <strain evidence="3">0127_4</strain>
    </source>
</reference>
<gene>
    <name evidence="2" type="ORF">DSM104635_02786</name>
</gene>
<evidence type="ECO:0008006" key="4">
    <source>
        <dbReference type="Google" id="ProtNLM"/>
    </source>
</evidence>
<dbReference type="InterPro" id="IPR007497">
    <property type="entry name" value="SIMPL/DUF541"/>
</dbReference>
<dbReference type="RefSeq" id="WP_158766753.1">
    <property type="nucleotide sequence ID" value="NZ_CP047045.1"/>
</dbReference>
<dbReference type="Proteomes" id="UP000431269">
    <property type="component" value="Chromosome"/>
</dbReference>
<organism evidence="2 3">
    <name type="scientific">Terricaulis silvestris</name>
    <dbReference type="NCBI Taxonomy" id="2686094"/>
    <lineage>
        <taxon>Bacteria</taxon>
        <taxon>Pseudomonadati</taxon>
        <taxon>Pseudomonadota</taxon>
        <taxon>Alphaproteobacteria</taxon>
        <taxon>Caulobacterales</taxon>
        <taxon>Caulobacteraceae</taxon>
        <taxon>Terricaulis</taxon>
    </lineage>
</organism>
<dbReference type="PANTHER" id="PTHR34387">
    <property type="entry name" value="SLR1258 PROTEIN"/>
    <property type="match status" value="1"/>
</dbReference>
<accession>A0A6I6MP63</accession>
<dbReference type="EMBL" id="CP047045">
    <property type="protein sequence ID" value="QGZ95931.1"/>
    <property type="molecule type" value="Genomic_DNA"/>
</dbReference>
<feature type="chain" id="PRO_5026109443" description="DUF541 domain-containing protein" evidence="1">
    <location>
        <begin position="21"/>
        <end position="280"/>
    </location>
</feature>
<dbReference type="PANTHER" id="PTHR34387:SF2">
    <property type="entry name" value="SLR1258 PROTEIN"/>
    <property type="match status" value="1"/>
</dbReference>
<dbReference type="InterPro" id="IPR052022">
    <property type="entry name" value="26kDa_periplasmic_antigen"/>
</dbReference>
<name>A0A6I6MP63_9CAUL</name>
<dbReference type="KEGG" id="tsv:DSM104635_02786"/>
<proteinExistence type="predicted"/>
<dbReference type="GO" id="GO:0006974">
    <property type="term" value="P:DNA damage response"/>
    <property type="evidence" value="ECO:0007669"/>
    <property type="project" value="TreeGrafter"/>
</dbReference>
<dbReference type="Pfam" id="PF04402">
    <property type="entry name" value="SIMPL"/>
    <property type="match status" value="1"/>
</dbReference>
<dbReference type="AlphaFoldDB" id="A0A6I6MP63"/>
<feature type="signal peptide" evidence="1">
    <location>
        <begin position="1"/>
        <end position="20"/>
    </location>
</feature>
<protein>
    <recommendedName>
        <fullName evidence="4">DUF541 domain-containing protein</fullName>
    </recommendedName>
</protein>
<evidence type="ECO:0000313" key="2">
    <source>
        <dbReference type="EMBL" id="QGZ95931.1"/>
    </source>
</evidence>